<protein>
    <submittedName>
        <fullName evidence="1">Uncharacterized protein</fullName>
    </submittedName>
</protein>
<dbReference type="RefSeq" id="WP_084097790.1">
    <property type="nucleotide sequence ID" value="NZ_FWXK01000001.1"/>
</dbReference>
<name>A0A1W1Y2Q6_9LACT</name>
<keyword evidence="2" id="KW-1185">Reference proteome</keyword>
<evidence type="ECO:0000313" key="1">
    <source>
        <dbReference type="EMBL" id="SMC30453.1"/>
    </source>
</evidence>
<dbReference type="AlphaFoldDB" id="A0A1W1Y2Q6"/>
<dbReference type="Proteomes" id="UP000243884">
    <property type="component" value="Unassembled WGS sequence"/>
</dbReference>
<reference evidence="2" key="1">
    <citation type="submission" date="2017-04" db="EMBL/GenBank/DDBJ databases">
        <authorList>
            <person name="Varghese N."/>
            <person name="Submissions S."/>
        </authorList>
    </citation>
    <scope>NUCLEOTIDE SEQUENCE [LARGE SCALE GENOMIC DNA]</scope>
    <source>
        <strain evidence="2">DSM 21500</strain>
    </source>
</reference>
<gene>
    <name evidence="1" type="ORF">SAMN04487984_0181</name>
</gene>
<dbReference type="EMBL" id="FWXK01000001">
    <property type="protein sequence ID" value="SMC30453.1"/>
    <property type="molecule type" value="Genomic_DNA"/>
</dbReference>
<proteinExistence type="predicted"/>
<sequence length="105" mass="12501">MRIKYIRNVGFDFDIAQWIADSELVSDDDCQYFMRYRDLDCWRVMVKQEDFAPEVYVIVIEGMNAYLIACEDDVLTEETLQAFIRKTFDSIEYDCYDDELSDTNS</sequence>
<accession>A0A1W1Y2Q6</accession>
<evidence type="ECO:0000313" key="2">
    <source>
        <dbReference type="Proteomes" id="UP000243884"/>
    </source>
</evidence>
<organism evidence="1 2">
    <name type="scientific">Aerococcus suis</name>
    <dbReference type="NCBI Taxonomy" id="371602"/>
    <lineage>
        <taxon>Bacteria</taxon>
        <taxon>Bacillati</taxon>
        <taxon>Bacillota</taxon>
        <taxon>Bacilli</taxon>
        <taxon>Lactobacillales</taxon>
        <taxon>Aerococcaceae</taxon>
        <taxon>Aerococcus</taxon>
    </lineage>
</organism>